<dbReference type="InterPro" id="IPR029068">
    <property type="entry name" value="Glyas_Bleomycin-R_OHBP_Dase"/>
</dbReference>
<dbReference type="STRING" id="50429.A0A2B4RAU8"/>
<dbReference type="GO" id="GO:0006572">
    <property type="term" value="P:L-tyrosine catabolic process"/>
    <property type="evidence" value="ECO:0007669"/>
    <property type="project" value="UniProtKB-KW"/>
</dbReference>
<dbReference type="PANTHER" id="PTHR11959:SF1">
    <property type="entry name" value="4-HYDROXYPHENYLPYRUVATE DIOXYGENASE"/>
    <property type="match status" value="1"/>
</dbReference>
<dbReference type="GO" id="GO:0003868">
    <property type="term" value="F:4-hydroxyphenylpyruvate dioxygenase activity"/>
    <property type="evidence" value="ECO:0007669"/>
    <property type="project" value="UniProtKB-EC"/>
</dbReference>
<evidence type="ECO:0000313" key="5">
    <source>
        <dbReference type="EMBL" id="PFX14266.1"/>
    </source>
</evidence>
<dbReference type="SUPFAM" id="SSF54593">
    <property type="entry name" value="Glyoxalase/Bleomycin resistance protein/Dihydroxybiphenyl dioxygenase"/>
    <property type="match status" value="1"/>
</dbReference>
<sequence length="219" mass="24243">MILDGLDKVLPGTPSSWNPAYSGAILARFPPGTNSGSCIEIQSWISSRKLAPKRPPGLLRFIDHVVGNQPEDAMVSIAERYGTKCKKQTPCTFPSDCLCKKGLYVIQLRRISFQSIGEWAEHGGVAGVQHIAISTSDIVSALQDLKILVDFDDNGYLLQIFTKPMQDRPTLFSEVVQRHNHQGFGVGTSSRFLKALSWIKSGEGTFTRLSYHTWLFLSS</sequence>
<proteinExistence type="predicted"/>
<keyword evidence="6" id="KW-1185">Reference proteome</keyword>
<keyword evidence="4" id="KW-0585">Phenylalanine catabolism</keyword>
<accession>A0A2B4RAU8</accession>
<dbReference type="GO" id="GO:0000139">
    <property type="term" value="C:Golgi membrane"/>
    <property type="evidence" value="ECO:0007669"/>
    <property type="project" value="TreeGrafter"/>
</dbReference>
<dbReference type="Proteomes" id="UP000225706">
    <property type="component" value="Unassembled WGS sequence"/>
</dbReference>
<comment type="pathway">
    <text evidence="1">Amino-acid degradation; L-phenylalanine degradation; acetoacetate and fumarate from L-phenylalanine: step 3/6.</text>
</comment>
<dbReference type="GO" id="GO:0006559">
    <property type="term" value="P:L-phenylalanine catabolic process"/>
    <property type="evidence" value="ECO:0007669"/>
    <property type="project" value="UniProtKB-KW"/>
</dbReference>
<keyword evidence="5" id="KW-0560">Oxidoreductase</keyword>
<dbReference type="Gene3D" id="3.10.180.10">
    <property type="entry name" value="2,3-Dihydroxybiphenyl 1,2-Dioxygenase, domain 1"/>
    <property type="match status" value="2"/>
</dbReference>
<gene>
    <name evidence="5" type="primary">hpd</name>
    <name evidence="5" type="ORF">AWC38_SpisGene21593</name>
</gene>
<organism evidence="5 6">
    <name type="scientific">Stylophora pistillata</name>
    <name type="common">Smooth cauliflower coral</name>
    <dbReference type="NCBI Taxonomy" id="50429"/>
    <lineage>
        <taxon>Eukaryota</taxon>
        <taxon>Metazoa</taxon>
        <taxon>Cnidaria</taxon>
        <taxon>Anthozoa</taxon>
        <taxon>Hexacorallia</taxon>
        <taxon>Scleractinia</taxon>
        <taxon>Astrocoeniina</taxon>
        <taxon>Pocilloporidae</taxon>
        <taxon>Stylophora</taxon>
    </lineage>
</organism>
<dbReference type="AlphaFoldDB" id="A0A2B4RAU8"/>
<reference evidence="6" key="1">
    <citation type="journal article" date="2017" name="bioRxiv">
        <title>Comparative analysis of the genomes of Stylophora pistillata and Acropora digitifera provides evidence for extensive differences between species of corals.</title>
        <authorList>
            <person name="Voolstra C.R."/>
            <person name="Li Y."/>
            <person name="Liew Y.J."/>
            <person name="Baumgarten S."/>
            <person name="Zoccola D."/>
            <person name="Flot J.-F."/>
            <person name="Tambutte S."/>
            <person name="Allemand D."/>
            <person name="Aranda M."/>
        </authorList>
    </citation>
    <scope>NUCLEOTIDE SEQUENCE [LARGE SCALE GENOMIC DNA]</scope>
</reference>
<dbReference type="InterPro" id="IPR005956">
    <property type="entry name" value="4OHPhenylPyrv_dOase"/>
</dbReference>
<dbReference type="PANTHER" id="PTHR11959">
    <property type="entry name" value="4-HYDROXYPHENYLPYRUVATE DIOXYGENASE"/>
    <property type="match status" value="1"/>
</dbReference>
<comment type="caution">
    <text evidence="5">The sequence shown here is derived from an EMBL/GenBank/DDBJ whole genome shotgun (WGS) entry which is preliminary data.</text>
</comment>
<evidence type="ECO:0000256" key="2">
    <source>
        <dbReference type="ARBA" id="ARBA00013222"/>
    </source>
</evidence>
<dbReference type="EMBL" id="LSMT01000810">
    <property type="protein sequence ID" value="PFX14266.1"/>
    <property type="molecule type" value="Genomic_DNA"/>
</dbReference>
<dbReference type="GO" id="GO:0005789">
    <property type="term" value="C:endoplasmic reticulum membrane"/>
    <property type="evidence" value="ECO:0007669"/>
    <property type="project" value="TreeGrafter"/>
</dbReference>
<dbReference type="EC" id="1.13.11.27" evidence="2"/>
<evidence type="ECO:0000256" key="1">
    <source>
        <dbReference type="ARBA" id="ARBA00005162"/>
    </source>
</evidence>
<protein>
    <recommendedName>
        <fullName evidence="2">4-hydroxyphenylpyruvate dioxygenase</fullName>
        <ecNumber evidence="2">1.13.11.27</ecNumber>
    </recommendedName>
</protein>
<evidence type="ECO:0000256" key="4">
    <source>
        <dbReference type="ARBA" id="ARBA00023232"/>
    </source>
</evidence>
<keyword evidence="5" id="KW-0223">Dioxygenase</keyword>
<name>A0A2B4RAU8_STYPI</name>
<keyword evidence="3" id="KW-0828">Tyrosine catabolism</keyword>
<evidence type="ECO:0000313" key="6">
    <source>
        <dbReference type="Proteomes" id="UP000225706"/>
    </source>
</evidence>
<keyword evidence="5" id="KW-0670">Pyruvate</keyword>
<evidence type="ECO:0000256" key="3">
    <source>
        <dbReference type="ARBA" id="ARBA00022878"/>
    </source>
</evidence>